<accession>A0A5B7E5P0</accession>
<dbReference type="Proteomes" id="UP000324222">
    <property type="component" value="Unassembled WGS sequence"/>
</dbReference>
<comment type="caution">
    <text evidence="1">The sequence shown here is derived from an EMBL/GenBank/DDBJ whole genome shotgun (WGS) entry which is preliminary data.</text>
</comment>
<evidence type="ECO:0000313" key="2">
    <source>
        <dbReference type="Proteomes" id="UP000324222"/>
    </source>
</evidence>
<dbReference type="EMBL" id="VSRR010001944">
    <property type="protein sequence ID" value="MPC28637.1"/>
    <property type="molecule type" value="Genomic_DNA"/>
</dbReference>
<gene>
    <name evidence="1" type="ORF">E2C01_021846</name>
</gene>
<dbReference type="AlphaFoldDB" id="A0A5B7E5P0"/>
<proteinExistence type="predicted"/>
<reference evidence="1 2" key="1">
    <citation type="submission" date="2019-05" db="EMBL/GenBank/DDBJ databases">
        <title>Another draft genome of Portunus trituberculatus and its Hox gene families provides insights of decapod evolution.</title>
        <authorList>
            <person name="Jeong J.-H."/>
            <person name="Song I."/>
            <person name="Kim S."/>
            <person name="Choi T."/>
            <person name="Kim D."/>
            <person name="Ryu S."/>
            <person name="Kim W."/>
        </authorList>
    </citation>
    <scope>NUCLEOTIDE SEQUENCE [LARGE SCALE GENOMIC DNA]</scope>
    <source>
        <tissue evidence="1">Muscle</tissue>
    </source>
</reference>
<keyword evidence="2" id="KW-1185">Reference proteome</keyword>
<organism evidence="1 2">
    <name type="scientific">Portunus trituberculatus</name>
    <name type="common">Swimming crab</name>
    <name type="synonym">Neptunus trituberculatus</name>
    <dbReference type="NCBI Taxonomy" id="210409"/>
    <lineage>
        <taxon>Eukaryota</taxon>
        <taxon>Metazoa</taxon>
        <taxon>Ecdysozoa</taxon>
        <taxon>Arthropoda</taxon>
        <taxon>Crustacea</taxon>
        <taxon>Multicrustacea</taxon>
        <taxon>Malacostraca</taxon>
        <taxon>Eumalacostraca</taxon>
        <taxon>Eucarida</taxon>
        <taxon>Decapoda</taxon>
        <taxon>Pleocyemata</taxon>
        <taxon>Brachyura</taxon>
        <taxon>Eubrachyura</taxon>
        <taxon>Portunoidea</taxon>
        <taxon>Portunidae</taxon>
        <taxon>Portuninae</taxon>
        <taxon>Portunus</taxon>
    </lineage>
</organism>
<sequence>MVLAWSRPMILSQPSVVERPMTGRSDDGIRVATGAFRTSPIPSLLVDADWFRTHRLPDSVPCVNIAGLAFASIYHST</sequence>
<evidence type="ECO:0000313" key="1">
    <source>
        <dbReference type="EMBL" id="MPC28637.1"/>
    </source>
</evidence>
<protein>
    <submittedName>
        <fullName evidence="1">Uncharacterized protein</fullName>
    </submittedName>
</protein>
<name>A0A5B7E5P0_PORTR</name>